<reference evidence="2" key="2">
    <citation type="submission" date="2023-06" db="EMBL/GenBank/DDBJ databases">
        <authorList>
            <consortium name="Lawrence Berkeley National Laboratory"/>
            <person name="Haridas S."/>
            <person name="Hensen N."/>
            <person name="Bonometti L."/>
            <person name="Westerberg I."/>
            <person name="Brannstrom I.O."/>
            <person name="Guillou S."/>
            <person name="Cros-Aarteil S."/>
            <person name="Calhoun S."/>
            <person name="Kuo A."/>
            <person name="Mondo S."/>
            <person name="Pangilinan J."/>
            <person name="Riley R."/>
            <person name="Labutti K."/>
            <person name="Andreopoulos B."/>
            <person name="Lipzen A."/>
            <person name="Chen C."/>
            <person name="Yanf M."/>
            <person name="Daum C."/>
            <person name="Ng V."/>
            <person name="Clum A."/>
            <person name="Steindorff A."/>
            <person name="Ohm R."/>
            <person name="Martin F."/>
            <person name="Silar P."/>
            <person name="Natvig D."/>
            <person name="Lalanne C."/>
            <person name="Gautier V."/>
            <person name="Ament-Velasquez S.L."/>
            <person name="Kruys A."/>
            <person name="Hutchinson M.I."/>
            <person name="Powell A.J."/>
            <person name="Barry K."/>
            <person name="Miller A.N."/>
            <person name="Grigoriev I.V."/>
            <person name="Debuchy R."/>
            <person name="Gladieux P."/>
            <person name="Thoren M.H."/>
            <person name="Johannesson H."/>
        </authorList>
    </citation>
    <scope>NUCLEOTIDE SEQUENCE</scope>
    <source>
        <strain evidence="2">CBS 560.94</strain>
    </source>
</reference>
<dbReference type="Proteomes" id="UP001278500">
    <property type="component" value="Unassembled WGS sequence"/>
</dbReference>
<keyword evidence="1" id="KW-0732">Signal</keyword>
<proteinExistence type="predicted"/>
<evidence type="ECO:0000313" key="3">
    <source>
        <dbReference type="Proteomes" id="UP001278500"/>
    </source>
</evidence>
<organism evidence="2 3">
    <name type="scientific">Neurospora tetraspora</name>
    <dbReference type="NCBI Taxonomy" id="94610"/>
    <lineage>
        <taxon>Eukaryota</taxon>
        <taxon>Fungi</taxon>
        <taxon>Dikarya</taxon>
        <taxon>Ascomycota</taxon>
        <taxon>Pezizomycotina</taxon>
        <taxon>Sordariomycetes</taxon>
        <taxon>Sordariomycetidae</taxon>
        <taxon>Sordariales</taxon>
        <taxon>Sordariaceae</taxon>
        <taxon>Neurospora</taxon>
    </lineage>
</organism>
<dbReference type="AlphaFoldDB" id="A0AAE0MSW8"/>
<dbReference type="PANTHER" id="PTHR39603">
    <property type="entry name" value="CYANOVIRIN-N DOMAIN-CONTAINING PROTEIN"/>
    <property type="match status" value="1"/>
</dbReference>
<evidence type="ECO:0000256" key="1">
    <source>
        <dbReference type="SAM" id="SignalP"/>
    </source>
</evidence>
<gene>
    <name evidence="2" type="ORF">B0H65DRAFT_574903</name>
</gene>
<name>A0AAE0MSW8_9PEZI</name>
<dbReference type="EMBL" id="JAUEPP010000004">
    <property type="protein sequence ID" value="KAK3345696.1"/>
    <property type="molecule type" value="Genomic_DNA"/>
</dbReference>
<keyword evidence="3" id="KW-1185">Reference proteome</keyword>
<feature type="chain" id="PRO_5042065570" description="Ecp2 effector protein domain-containing protein" evidence="1">
    <location>
        <begin position="23"/>
        <end position="198"/>
    </location>
</feature>
<dbReference type="GeneID" id="87867753"/>
<dbReference type="RefSeq" id="XP_062682309.1">
    <property type="nucleotide sequence ID" value="XM_062830599.1"/>
</dbReference>
<evidence type="ECO:0008006" key="4">
    <source>
        <dbReference type="Google" id="ProtNLM"/>
    </source>
</evidence>
<protein>
    <recommendedName>
        <fullName evidence="4">Ecp2 effector protein domain-containing protein</fullName>
    </recommendedName>
</protein>
<evidence type="ECO:0000313" key="2">
    <source>
        <dbReference type="EMBL" id="KAK3345696.1"/>
    </source>
</evidence>
<comment type="caution">
    <text evidence="2">The sequence shown here is derived from an EMBL/GenBank/DDBJ whole genome shotgun (WGS) entry which is preliminary data.</text>
</comment>
<dbReference type="PANTHER" id="PTHR39603:SF1">
    <property type="entry name" value="CYANOVIRIN-N DOMAIN-CONTAINING PROTEIN"/>
    <property type="match status" value="1"/>
</dbReference>
<accession>A0AAE0MSW8</accession>
<sequence>MVNFALFLTVAFGLFISQGAIAAPTTAAEATGDTRFSFSAWVDSIIANPETALSPEEAVQAFLDSMDSGSAPATLDKRVDFNYTVECLTDWTPDVSAQVPCPAPEKTTHASGLIGGSNLTTLVYDAFRTAWLMPQGRGYASEDANKRGTCQNIAQTAAVVMDRCTQLNGTVTGLMDDDVTGTKVGVMIAKNPGDFAWP</sequence>
<feature type="signal peptide" evidence="1">
    <location>
        <begin position="1"/>
        <end position="22"/>
    </location>
</feature>
<reference evidence="2" key="1">
    <citation type="journal article" date="2023" name="Mol. Phylogenet. Evol.">
        <title>Genome-scale phylogeny and comparative genomics of the fungal order Sordariales.</title>
        <authorList>
            <person name="Hensen N."/>
            <person name="Bonometti L."/>
            <person name="Westerberg I."/>
            <person name="Brannstrom I.O."/>
            <person name="Guillou S."/>
            <person name="Cros-Aarteil S."/>
            <person name="Calhoun S."/>
            <person name="Haridas S."/>
            <person name="Kuo A."/>
            <person name="Mondo S."/>
            <person name="Pangilinan J."/>
            <person name="Riley R."/>
            <person name="LaButti K."/>
            <person name="Andreopoulos B."/>
            <person name="Lipzen A."/>
            <person name="Chen C."/>
            <person name="Yan M."/>
            <person name="Daum C."/>
            <person name="Ng V."/>
            <person name="Clum A."/>
            <person name="Steindorff A."/>
            <person name="Ohm R.A."/>
            <person name="Martin F."/>
            <person name="Silar P."/>
            <person name="Natvig D.O."/>
            <person name="Lalanne C."/>
            <person name="Gautier V."/>
            <person name="Ament-Velasquez S.L."/>
            <person name="Kruys A."/>
            <person name="Hutchinson M.I."/>
            <person name="Powell A.J."/>
            <person name="Barry K."/>
            <person name="Miller A.N."/>
            <person name="Grigoriev I.V."/>
            <person name="Debuchy R."/>
            <person name="Gladieux P."/>
            <person name="Hiltunen Thoren M."/>
            <person name="Johannesson H."/>
        </authorList>
    </citation>
    <scope>NUCLEOTIDE SEQUENCE</scope>
    <source>
        <strain evidence="2">CBS 560.94</strain>
    </source>
</reference>